<dbReference type="EMBL" id="SRLO01000030">
    <property type="protein sequence ID" value="TNN83911.1"/>
    <property type="molecule type" value="Genomic_DNA"/>
</dbReference>
<name>A0A4Z2J1U2_9TELE</name>
<gene>
    <name evidence="1" type="ORF">EYF80_005782</name>
</gene>
<sequence>MGDQRDAGLVITFSTQSSKKARPVSLSLTKVHSSMKRMKIWVLRESAAVAFTEGSWVMGLR</sequence>
<reference evidence="1 2" key="1">
    <citation type="submission" date="2019-03" db="EMBL/GenBank/DDBJ databases">
        <title>First draft genome of Liparis tanakae, snailfish: a comprehensive survey of snailfish specific genes.</title>
        <authorList>
            <person name="Kim W."/>
            <person name="Song I."/>
            <person name="Jeong J.-H."/>
            <person name="Kim D."/>
            <person name="Kim S."/>
            <person name="Ryu S."/>
            <person name="Song J.Y."/>
            <person name="Lee S.K."/>
        </authorList>
    </citation>
    <scope>NUCLEOTIDE SEQUENCE [LARGE SCALE GENOMIC DNA]</scope>
    <source>
        <tissue evidence="1">Muscle</tissue>
    </source>
</reference>
<dbReference type="Proteomes" id="UP000314294">
    <property type="component" value="Unassembled WGS sequence"/>
</dbReference>
<protein>
    <submittedName>
        <fullName evidence="1">Uncharacterized protein</fullName>
    </submittedName>
</protein>
<comment type="caution">
    <text evidence="1">The sequence shown here is derived from an EMBL/GenBank/DDBJ whole genome shotgun (WGS) entry which is preliminary data.</text>
</comment>
<accession>A0A4Z2J1U2</accession>
<evidence type="ECO:0000313" key="2">
    <source>
        <dbReference type="Proteomes" id="UP000314294"/>
    </source>
</evidence>
<dbReference type="AlphaFoldDB" id="A0A4Z2J1U2"/>
<proteinExistence type="predicted"/>
<keyword evidence="2" id="KW-1185">Reference proteome</keyword>
<organism evidence="1 2">
    <name type="scientific">Liparis tanakae</name>
    <name type="common">Tanaka's snailfish</name>
    <dbReference type="NCBI Taxonomy" id="230148"/>
    <lineage>
        <taxon>Eukaryota</taxon>
        <taxon>Metazoa</taxon>
        <taxon>Chordata</taxon>
        <taxon>Craniata</taxon>
        <taxon>Vertebrata</taxon>
        <taxon>Euteleostomi</taxon>
        <taxon>Actinopterygii</taxon>
        <taxon>Neopterygii</taxon>
        <taxon>Teleostei</taxon>
        <taxon>Neoteleostei</taxon>
        <taxon>Acanthomorphata</taxon>
        <taxon>Eupercaria</taxon>
        <taxon>Perciformes</taxon>
        <taxon>Cottioidei</taxon>
        <taxon>Cottales</taxon>
        <taxon>Liparidae</taxon>
        <taxon>Liparis</taxon>
    </lineage>
</organism>
<evidence type="ECO:0000313" key="1">
    <source>
        <dbReference type="EMBL" id="TNN83911.1"/>
    </source>
</evidence>